<name>A0A915IS84_ROMCU</name>
<dbReference type="WBParaSite" id="nRc.2.0.1.t16887-RA">
    <property type="protein sequence ID" value="nRc.2.0.1.t16887-RA"/>
    <property type="gene ID" value="nRc.2.0.1.g16887"/>
</dbReference>
<protein>
    <submittedName>
        <fullName evidence="2">Uncharacterized protein</fullName>
    </submittedName>
</protein>
<dbReference type="AlphaFoldDB" id="A0A915IS84"/>
<reference evidence="2" key="1">
    <citation type="submission" date="2022-11" db="UniProtKB">
        <authorList>
            <consortium name="WormBaseParasite"/>
        </authorList>
    </citation>
    <scope>IDENTIFICATION</scope>
</reference>
<proteinExistence type="predicted"/>
<sequence length="87" mass="9799">MIREKLTMDTSCLQKQGNSSSVLSVCRKKGRLCPGPALVEPMDRNPLNPNPVMVRSKSFMLFLQVALFGHQKISELEDTCIILCIYQ</sequence>
<keyword evidence="1" id="KW-1185">Reference proteome</keyword>
<dbReference type="Proteomes" id="UP000887565">
    <property type="component" value="Unplaced"/>
</dbReference>
<evidence type="ECO:0000313" key="1">
    <source>
        <dbReference type="Proteomes" id="UP000887565"/>
    </source>
</evidence>
<evidence type="ECO:0000313" key="2">
    <source>
        <dbReference type="WBParaSite" id="nRc.2.0.1.t16887-RA"/>
    </source>
</evidence>
<organism evidence="1 2">
    <name type="scientific">Romanomermis culicivorax</name>
    <name type="common">Nematode worm</name>
    <dbReference type="NCBI Taxonomy" id="13658"/>
    <lineage>
        <taxon>Eukaryota</taxon>
        <taxon>Metazoa</taxon>
        <taxon>Ecdysozoa</taxon>
        <taxon>Nematoda</taxon>
        <taxon>Enoplea</taxon>
        <taxon>Dorylaimia</taxon>
        <taxon>Mermithida</taxon>
        <taxon>Mermithoidea</taxon>
        <taxon>Mermithidae</taxon>
        <taxon>Romanomermis</taxon>
    </lineage>
</organism>
<accession>A0A915IS84</accession>